<sequence>MCSLPPSSGLQLFEEHALSVESLLLSENFSDVAVLGDYNLPNINWNTTGDDHTAPQAKALIHAFNFLGLKQLNTVHNMFDIQLDLIFSTAKRVSLDVASSSEIAKARRIV</sequence>
<dbReference type="AlphaFoldDB" id="A0A8K0NWX3"/>
<protein>
    <recommendedName>
        <fullName evidence="3">Endonuclease/exonuclease/phosphatase domain-containing protein</fullName>
    </recommendedName>
</protein>
<reference evidence="1" key="2">
    <citation type="submission" date="2017-10" db="EMBL/GenBank/DDBJ databases">
        <title>Ladona fulva Genome sequencing and assembly.</title>
        <authorList>
            <person name="Murali S."/>
            <person name="Richards S."/>
            <person name="Bandaranaike D."/>
            <person name="Bellair M."/>
            <person name="Blankenburg K."/>
            <person name="Chao H."/>
            <person name="Dinh H."/>
            <person name="Doddapaneni H."/>
            <person name="Dugan-Rocha S."/>
            <person name="Elkadiri S."/>
            <person name="Gnanaolivu R."/>
            <person name="Hernandez B."/>
            <person name="Skinner E."/>
            <person name="Javaid M."/>
            <person name="Lee S."/>
            <person name="Li M."/>
            <person name="Ming W."/>
            <person name="Munidasa M."/>
            <person name="Muniz J."/>
            <person name="Nguyen L."/>
            <person name="Hughes D."/>
            <person name="Osuji N."/>
            <person name="Pu L.-L."/>
            <person name="Puazo M."/>
            <person name="Qu C."/>
            <person name="Quiroz J."/>
            <person name="Raj R."/>
            <person name="Weissenberger G."/>
            <person name="Xin Y."/>
            <person name="Zou X."/>
            <person name="Han Y."/>
            <person name="Worley K."/>
            <person name="Muzny D."/>
            <person name="Gibbs R."/>
        </authorList>
    </citation>
    <scope>NUCLEOTIDE SEQUENCE</scope>
    <source>
        <strain evidence="1">Sampled in the wild</strain>
    </source>
</reference>
<organism evidence="1 2">
    <name type="scientific">Ladona fulva</name>
    <name type="common">Scarce chaser dragonfly</name>
    <name type="synonym">Libellula fulva</name>
    <dbReference type="NCBI Taxonomy" id="123851"/>
    <lineage>
        <taxon>Eukaryota</taxon>
        <taxon>Metazoa</taxon>
        <taxon>Ecdysozoa</taxon>
        <taxon>Arthropoda</taxon>
        <taxon>Hexapoda</taxon>
        <taxon>Insecta</taxon>
        <taxon>Pterygota</taxon>
        <taxon>Palaeoptera</taxon>
        <taxon>Odonata</taxon>
        <taxon>Epiprocta</taxon>
        <taxon>Anisoptera</taxon>
        <taxon>Libelluloidea</taxon>
        <taxon>Libellulidae</taxon>
        <taxon>Ladona</taxon>
    </lineage>
</organism>
<gene>
    <name evidence="1" type="ORF">J437_LFUL002399</name>
</gene>
<name>A0A8K0NWX3_LADFU</name>
<proteinExistence type="predicted"/>
<dbReference type="EMBL" id="KZ308325">
    <property type="protein sequence ID" value="KAG8227510.1"/>
    <property type="molecule type" value="Genomic_DNA"/>
</dbReference>
<keyword evidence="2" id="KW-1185">Reference proteome</keyword>
<evidence type="ECO:0000313" key="2">
    <source>
        <dbReference type="Proteomes" id="UP000792457"/>
    </source>
</evidence>
<reference evidence="1" key="1">
    <citation type="submission" date="2013-04" db="EMBL/GenBank/DDBJ databases">
        <authorList>
            <person name="Qu J."/>
            <person name="Murali S.C."/>
            <person name="Bandaranaike D."/>
            <person name="Bellair M."/>
            <person name="Blankenburg K."/>
            <person name="Chao H."/>
            <person name="Dinh H."/>
            <person name="Doddapaneni H."/>
            <person name="Downs B."/>
            <person name="Dugan-Rocha S."/>
            <person name="Elkadiri S."/>
            <person name="Gnanaolivu R.D."/>
            <person name="Hernandez B."/>
            <person name="Javaid M."/>
            <person name="Jayaseelan J.C."/>
            <person name="Lee S."/>
            <person name="Li M."/>
            <person name="Ming W."/>
            <person name="Munidasa M."/>
            <person name="Muniz J."/>
            <person name="Nguyen L."/>
            <person name="Ongeri F."/>
            <person name="Osuji N."/>
            <person name="Pu L.-L."/>
            <person name="Puazo M."/>
            <person name="Qu C."/>
            <person name="Quiroz J."/>
            <person name="Raj R."/>
            <person name="Weissenberger G."/>
            <person name="Xin Y."/>
            <person name="Zou X."/>
            <person name="Han Y."/>
            <person name="Richards S."/>
            <person name="Worley K."/>
            <person name="Muzny D."/>
            <person name="Gibbs R."/>
        </authorList>
    </citation>
    <scope>NUCLEOTIDE SEQUENCE</scope>
    <source>
        <strain evidence="1">Sampled in the wild</strain>
    </source>
</reference>
<comment type="caution">
    <text evidence="1">The sequence shown here is derived from an EMBL/GenBank/DDBJ whole genome shotgun (WGS) entry which is preliminary data.</text>
</comment>
<dbReference type="Proteomes" id="UP000792457">
    <property type="component" value="Unassembled WGS sequence"/>
</dbReference>
<evidence type="ECO:0008006" key="3">
    <source>
        <dbReference type="Google" id="ProtNLM"/>
    </source>
</evidence>
<accession>A0A8K0NWX3</accession>
<dbReference type="OrthoDB" id="8069600at2759"/>
<evidence type="ECO:0000313" key="1">
    <source>
        <dbReference type="EMBL" id="KAG8227510.1"/>
    </source>
</evidence>